<organism evidence="2 3">
    <name type="scientific">Halobacteriovorax marinus</name>
    <dbReference type="NCBI Taxonomy" id="97084"/>
    <lineage>
        <taxon>Bacteria</taxon>
        <taxon>Pseudomonadati</taxon>
        <taxon>Bdellovibrionota</taxon>
        <taxon>Bacteriovoracia</taxon>
        <taxon>Bacteriovoracales</taxon>
        <taxon>Halobacteriovoraceae</taxon>
        <taxon>Halobacteriovorax</taxon>
    </lineage>
</organism>
<evidence type="ECO:0000313" key="3">
    <source>
        <dbReference type="Proteomes" id="UP000196531"/>
    </source>
</evidence>
<keyword evidence="1" id="KW-0812">Transmembrane</keyword>
<proteinExistence type="predicted"/>
<gene>
    <name evidence="2" type="ORF">A9Q84_04315</name>
</gene>
<evidence type="ECO:0000256" key="1">
    <source>
        <dbReference type="SAM" id="Phobius"/>
    </source>
</evidence>
<dbReference type="AlphaFoldDB" id="A0A1Y5FAS5"/>
<dbReference type="EMBL" id="MAAO01000004">
    <property type="protein sequence ID" value="OUR98647.1"/>
    <property type="molecule type" value="Genomic_DNA"/>
</dbReference>
<feature type="transmembrane region" description="Helical" evidence="1">
    <location>
        <begin position="180"/>
        <end position="203"/>
    </location>
</feature>
<protein>
    <submittedName>
        <fullName evidence="2">Uncharacterized protein</fullName>
    </submittedName>
</protein>
<keyword evidence="1" id="KW-1133">Transmembrane helix</keyword>
<dbReference type="Proteomes" id="UP000196531">
    <property type="component" value="Unassembled WGS sequence"/>
</dbReference>
<accession>A0A1Y5FAS5</accession>
<comment type="caution">
    <text evidence="2">The sequence shown here is derived from an EMBL/GenBank/DDBJ whole genome shotgun (WGS) entry which is preliminary data.</text>
</comment>
<sequence>MKYLIILKSVFNYSKLKSDEEIRFRLFNALKITSIPIITFVILSVLLSLFIKMDIVFFKAHGYANFEQFNEVFVDYILSQLLEYCAIITAFFFATLCFGIYLSELLLRPFKVIGDYCEAYVEGKKTSYDPDFFSDLKLLTRFSEWFFNTVDISLQNGKLNPIEVPDKFTRIHKPVFETGFFIQFSLLVLMSSICTAVLFYEIIGGVHQQVVKMAIEILPNNHEIQYFLLNQTTILNDILIGGLILHAVCYFLMGINLYQKVSAPAFGIFATMRSFIKGRYDSRVHLIGFYYLRPQCRKLNKYLAEIQKSVVNSDKSEDQD</sequence>
<reference evidence="3" key="1">
    <citation type="journal article" date="2017" name="Proc. Natl. Acad. Sci. U.S.A.">
        <title>Simulation of Deepwater Horizon oil plume reveals substrate specialization within a complex community of hydrocarbon-degraders.</title>
        <authorList>
            <person name="Hu P."/>
            <person name="Dubinsky E.A."/>
            <person name="Probst A.J."/>
            <person name="Wang J."/>
            <person name="Sieber C.M.K."/>
            <person name="Tom L.M."/>
            <person name="Gardinali P."/>
            <person name="Banfield J.F."/>
            <person name="Atlas R.M."/>
            <person name="Andersen G.L."/>
        </authorList>
    </citation>
    <scope>NUCLEOTIDE SEQUENCE [LARGE SCALE GENOMIC DNA]</scope>
</reference>
<evidence type="ECO:0000313" key="2">
    <source>
        <dbReference type="EMBL" id="OUR98647.1"/>
    </source>
</evidence>
<name>A0A1Y5FAS5_9BACT</name>
<feature type="transmembrane region" description="Helical" evidence="1">
    <location>
        <begin position="32"/>
        <end position="51"/>
    </location>
</feature>
<feature type="transmembrane region" description="Helical" evidence="1">
    <location>
        <begin position="81"/>
        <end position="102"/>
    </location>
</feature>
<feature type="transmembrane region" description="Helical" evidence="1">
    <location>
        <begin position="238"/>
        <end position="258"/>
    </location>
</feature>
<keyword evidence="1" id="KW-0472">Membrane</keyword>